<dbReference type="SUPFAM" id="SSF47762">
    <property type="entry name" value="PAH2 domain"/>
    <property type="match status" value="1"/>
</dbReference>
<dbReference type="EMBL" id="JARKIF010000007">
    <property type="protein sequence ID" value="KAJ7635011.1"/>
    <property type="molecule type" value="Genomic_DNA"/>
</dbReference>
<name>A0AAD7BZM1_9AGAR</name>
<gene>
    <name evidence="4" type="ORF">FB45DRAFT_910488</name>
</gene>
<keyword evidence="5" id="KW-1185">Reference proteome</keyword>
<dbReference type="InterPro" id="IPR003822">
    <property type="entry name" value="PAH"/>
</dbReference>
<evidence type="ECO:0000313" key="5">
    <source>
        <dbReference type="Proteomes" id="UP001221142"/>
    </source>
</evidence>
<dbReference type="GO" id="GO:0006355">
    <property type="term" value="P:regulation of DNA-templated transcription"/>
    <property type="evidence" value="ECO:0007669"/>
    <property type="project" value="InterPro"/>
</dbReference>
<evidence type="ECO:0000256" key="3">
    <source>
        <dbReference type="PROSITE-ProRule" id="PRU00810"/>
    </source>
</evidence>
<comment type="subcellular location">
    <subcellularLocation>
        <location evidence="1 3">Nucleus</location>
    </subcellularLocation>
</comment>
<comment type="caution">
    <text evidence="4">The sequence shown here is derived from an EMBL/GenBank/DDBJ whole genome shotgun (WGS) entry which is preliminary data.</text>
</comment>
<dbReference type="Gene3D" id="1.20.1160.11">
    <property type="entry name" value="Paired amphipathic helix"/>
    <property type="match status" value="1"/>
</dbReference>
<sequence>MSFPVAASLAFLDVAKSELGAESYKQFLDLLSQYRVERVSATDPDPPTVRLLSGVSDLLNGHPALLTGMNQFVPGGFSIACSVDGKAVTVNTPMGSSTQTYP</sequence>
<dbReference type="PROSITE" id="PS51477">
    <property type="entry name" value="PAH"/>
    <property type="match status" value="1"/>
</dbReference>
<evidence type="ECO:0000256" key="1">
    <source>
        <dbReference type="ARBA" id="ARBA00004123"/>
    </source>
</evidence>
<dbReference type="InterPro" id="IPR036600">
    <property type="entry name" value="PAH_sf"/>
</dbReference>
<proteinExistence type="predicted"/>
<evidence type="ECO:0000313" key="4">
    <source>
        <dbReference type="EMBL" id="KAJ7635011.1"/>
    </source>
</evidence>
<organism evidence="4 5">
    <name type="scientific">Roridomyces roridus</name>
    <dbReference type="NCBI Taxonomy" id="1738132"/>
    <lineage>
        <taxon>Eukaryota</taxon>
        <taxon>Fungi</taxon>
        <taxon>Dikarya</taxon>
        <taxon>Basidiomycota</taxon>
        <taxon>Agaricomycotina</taxon>
        <taxon>Agaricomycetes</taxon>
        <taxon>Agaricomycetidae</taxon>
        <taxon>Agaricales</taxon>
        <taxon>Marasmiineae</taxon>
        <taxon>Mycenaceae</taxon>
        <taxon>Roridomyces</taxon>
    </lineage>
</organism>
<dbReference type="AlphaFoldDB" id="A0AAD7BZM1"/>
<protein>
    <submittedName>
        <fullName evidence="4">Uncharacterized protein</fullName>
    </submittedName>
</protein>
<evidence type="ECO:0000256" key="2">
    <source>
        <dbReference type="ARBA" id="ARBA00023242"/>
    </source>
</evidence>
<accession>A0AAD7BZM1</accession>
<keyword evidence="2 3" id="KW-0539">Nucleus</keyword>
<reference evidence="4" key="1">
    <citation type="submission" date="2023-03" db="EMBL/GenBank/DDBJ databases">
        <title>Massive genome expansion in bonnet fungi (Mycena s.s.) driven by repeated elements and novel gene families across ecological guilds.</title>
        <authorList>
            <consortium name="Lawrence Berkeley National Laboratory"/>
            <person name="Harder C.B."/>
            <person name="Miyauchi S."/>
            <person name="Viragh M."/>
            <person name="Kuo A."/>
            <person name="Thoen E."/>
            <person name="Andreopoulos B."/>
            <person name="Lu D."/>
            <person name="Skrede I."/>
            <person name="Drula E."/>
            <person name="Henrissat B."/>
            <person name="Morin E."/>
            <person name="Kohler A."/>
            <person name="Barry K."/>
            <person name="LaButti K."/>
            <person name="Morin E."/>
            <person name="Salamov A."/>
            <person name="Lipzen A."/>
            <person name="Mereny Z."/>
            <person name="Hegedus B."/>
            <person name="Baldrian P."/>
            <person name="Stursova M."/>
            <person name="Weitz H."/>
            <person name="Taylor A."/>
            <person name="Grigoriev I.V."/>
            <person name="Nagy L.G."/>
            <person name="Martin F."/>
            <person name="Kauserud H."/>
        </authorList>
    </citation>
    <scope>NUCLEOTIDE SEQUENCE</scope>
    <source>
        <strain evidence="4">9284</strain>
    </source>
</reference>
<dbReference type="GO" id="GO:0005634">
    <property type="term" value="C:nucleus"/>
    <property type="evidence" value="ECO:0007669"/>
    <property type="project" value="UniProtKB-SubCell"/>
</dbReference>
<dbReference type="Proteomes" id="UP001221142">
    <property type="component" value="Unassembled WGS sequence"/>
</dbReference>
<dbReference type="Pfam" id="PF02671">
    <property type="entry name" value="PAH"/>
    <property type="match status" value="1"/>
</dbReference>